<dbReference type="EC" id="2.3.1.179" evidence="3 11"/>
<dbReference type="Gene3D" id="3.40.47.10">
    <property type="match status" value="1"/>
</dbReference>
<evidence type="ECO:0000256" key="13">
    <source>
        <dbReference type="RuleBase" id="RU003694"/>
    </source>
</evidence>
<dbReference type="SMART" id="SM00825">
    <property type="entry name" value="PKS_KS"/>
    <property type="match status" value="1"/>
</dbReference>
<sequence length="420" mass="44385">MKSRVVITGLGVVSSIGIGVSEFWKTALTGRSGVSAISPSSLDPFPFTEYRSRVAGQVQNFSPEQYLPPNQANRVDRYAQFALVAAKEALADAHLVMAKEQPHRVGVIVGAGMGGMVMGEREITQLFKTQKPNRVHPNFIPTITLNSASGIVAMAHGAKGPNLTISTACSSSAHALGQALQCIRTGQADVVIAVGADASITPLVFAGFCSLRALSSEFNDTPERASRPFDRRRDGFVMGEGAGALIVESLAHARKRKARIYAELAGYAATSEAYHMVIPREDGEEVAVTMKLALDSAGLTPTQVDYINAHATSTAIGDVVEVKAIKRLFKNRADKIAVNATKSLIGHTLGAAGALGAIASALAIHTGQIHPTANYDDPDPACRLDGISRLPQERKIRAALVNSFGFGSNNATVVLKKFVA</sequence>
<dbReference type="GO" id="GO:0004315">
    <property type="term" value="F:3-oxoacyl-[acyl-carrier-protein] synthase activity"/>
    <property type="evidence" value="ECO:0007669"/>
    <property type="project" value="UniProtKB-UniRule"/>
</dbReference>
<evidence type="ECO:0000256" key="8">
    <source>
        <dbReference type="ARBA" id="ARBA00023098"/>
    </source>
</evidence>
<dbReference type="STRING" id="1715989.NITINOP_2566"/>
<evidence type="ECO:0000256" key="4">
    <source>
        <dbReference type="ARBA" id="ARBA00014657"/>
    </source>
</evidence>
<keyword evidence="5 11" id="KW-0444">Lipid biosynthesis</keyword>
<dbReference type="InterPro" id="IPR017568">
    <property type="entry name" value="3-oxoacyl-ACP_synth-2"/>
</dbReference>
<evidence type="ECO:0000256" key="5">
    <source>
        <dbReference type="ARBA" id="ARBA00022516"/>
    </source>
</evidence>
<dbReference type="NCBIfam" id="NF005589">
    <property type="entry name" value="PRK07314.1"/>
    <property type="match status" value="1"/>
</dbReference>
<dbReference type="PANTHER" id="PTHR11712">
    <property type="entry name" value="POLYKETIDE SYNTHASE-RELATED"/>
    <property type="match status" value="1"/>
</dbReference>
<evidence type="ECO:0000313" key="16">
    <source>
        <dbReference type="Proteomes" id="UP000066284"/>
    </source>
</evidence>
<dbReference type="PROSITE" id="PS52004">
    <property type="entry name" value="KS3_2"/>
    <property type="match status" value="1"/>
</dbReference>
<dbReference type="FunFam" id="3.40.47.10:FF:000018">
    <property type="entry name" value="3-oxoacyl-[acyl-carrier-protein] synthase 2"/>
    <property type="match status" value="1"/>
</dbReference>
<evidence type="ECO:0000259" key="14">
    <source>
        <dbReference type="PROSITE" id="PS52004"/>
    </source>
</evidence>
<gene>
    <name evidence="15" type="primary">fabF</name>
    <name evidence="15" type="ORF">NITINOP_2566</name>
</gene>
<keyword evidence="6 11" id="KW-0808">Transferase</keyword>
<keyword evidence="10 11" id="KW-0012">Acyltransferase</keyword>
<comment type="function">
    <text evidence="11">Involved in the type II fatty acid elongation cycle. Catalyzes the elongation of a wide range of acyl-ACP by the addition of two carbons from malonyl-ACP to an acyl acceptor. Can efficiently catalyze the conversion of palmitoleoyl-ACP (cis-hexadec-9-enoyl-ACP) to cis-vaccenoyl-ACP (cis-octadec-11-enoyl-ACP), an essential step in the thermal regulation of fatty acid composition.</text>
</comment>
<dbReference type="InterPro" id="IPR014030">
    <property type="entry name" value="Ketoacyl_synth_N"/>
</dbReference>
<feature type="domain" description="Ketosynthase family 3 (KS3)" evidence="14">
    <location>
        <begin position="2"/>
        <end position="417"/>
    </location>
</feature>
<dbReference type="Pfam" id="PF00109">
    <property type="entry name" value="ketoacyl-synt"/>
    <property type="match status" value="1"/>
</dbReference>
<evidence type="ECO:0000256" key="3">
    <source>
        <dbReference type="ARBA" id="ARBA00012356"/>
    </source>
</evidence>
<dbReference type="AlphaFoldDB" id="A0A0S4L0J7"/>
<evidence type="ECO:0000256" key="12">
    <source>
        <dbReference type="PIRSR" id="PIRSR000447-1"/>
    </source>
</evidence>
<reference evidence="16" key="1">
    <citation type="submission" date="2015-09" db="EMBL/GenBank/DDBJ databases">
        <authorList>
            <person name="Daims H."/>
        </authorList>
    </citation>
    <scope>NUCLEOTIDE SEQUENCE [LARGE SCALE GENOMIC DNA]</scope>
</reference>
<organism evidence="15 16">
    <name type="scientific">Candidatus Nitrospira inopinata</name>
    <dbReference type="NCBI Taxonomy" id="1715989"/>
    <lineage>
        <taxon>Bacteria</taxon>
        <taxon>Pseudomonadati</taxon>
        <taxon>Nitrospirota</taxon>
        <taxon>Nitrospiria</taxon>
        <taxon>Nitrospirales</taxon>
        <taxon>Nitrospiraceae</taxon>
        <taxon>Nitrospira</taxon>
    </lineage>
</organism>
<dbReference type="Proteomes" id="UP000066284">
    <property type="component" value="Chromosome 1"/>
</dbReference>
<dbReference type="InterPro" id="IPR018201">
    <property type="entry name" value="Ketoacyl_synth_AS"/>
</dbReference>
<dbReference type="InterPro" id="IPR020841">
    <property type="entry name" value="PKS_Beta-ketoAc_synthase_dom"/>
</dbReference>
<accession>A0A0S4L0J7</accession>
<dbReference type="OrthoDB" id="9808669at2"/>
<evidence type="ECO:0000256" key="10">
    <source>
        <dbReference type="ARBA" id="ARBA00023315"/>
    </source>
</evidence>
<keyword evidence="9 11" id="KW-0275">Fatty acid biosynthesis</keyword>
<dbReference type="KEGG" id="nio:NITINOP_2566"/>
<dbReference type="InterPro" id="IPR000794">
    <property type="entry name" value="Beta-ketoacyl_synthase"/>
</dbReference>
<comment type="pathway">
    <text evidence="1 11">Lipid metabolism; fatty acid biosynthesis.</text>
</comment>
<dbReference type="InterPro" id="IPR014031">
    <property type="entry name" value="Ketoacyl_synth_C"/>
</dbReference>
<keyword evidence="16" id="KW-1185">Reference proteome</keyword>
<evidence type="ECO:0000313" key="15">
    <source>
        <dbReference type="EMBL" id="CUQ67538.1"/>
    </source>
</evidence>
<evidence type="ECO:0000256" key="1">
    <source>
        <dbReference type="ARBA" id="ARBA00005194"/>
    </source>
</evidence>
<dbReference type="SUPFAM" id="SSF53901">
    <property type="entry name" value="Thiolase-like"/>
    <property type="match status" value="2"/>
</dbReference>
<dbReference type="NCBIfam" id="TIGR03150">
    <property type="entry name" value="fabF"/>
    <property type="match status" value="1"/>
</dbReference>
<name>A0A0S4L0J7_9BACT</name>
<dbReference type="PANTHER" id="PTHR11712:SF336">
    <property type="entry name" value="3-OXOACYL-[ACYL-CARRIER-PROTEIN] SYNTHASE, MITOCHONDRIAL"/>
    <property type="match status" value="1"/>
</dbReference>
<evidence type="ECO:0000256" key="9">
    <source>
        <dbReference type="ARBA" id="ARBA00023160"/>
    </source>
</evidence>
<comment type="similarity">
    <text evidence="2 11 13">Belongs to the thiolase-like superfamily. Beta-ketoacyl-ACP synthases family.</text>
</comment>
<dbReference type="Pfam" id="PF02801">
    <property type="entry name" value="Ketoacyl-synt_C"/>
    <property type="match status" value="1"/>
</dbReference>
<dbReference type="RefSeq" id="WP_062486049.1">
    <property type="nucleotide sequence ID" value="NZ_LN885086.1"/>
</dbReference>
<dbReference type="EMBL" id="LN885086">
    <property type="protein sequence ID" value="CUQ67538.1"/>
    <property type="molecule type" value="Genomic_DNA"/>
</dbReference>
<feature type="active site" description="For beta-ketoacyl synthase activity" evidence="12">
    <location>
        <position position="169"/>
    </location>
</feature>
<dbReference type="PROSITE" id="PS00606">
    <property type="entry name" value="KS3_1"/>
    <property type="match status" value="1"/>
</dbReference>
<keyword evidence="8" id="KW-0443">Lipid metabolism</keyword>
<evidence type="ECO:0000256" key="2">
    <source>
        <dbReference type="ARBA" id="ARBA00008467"/>
    </source>
</evidence>
<evidence type="ECO:0000256" key="6">
    <source>
        <dbReference type="ARBA" id="ARBA00022679"/>
    </source>
</evidence>
<evidence type="ECO:0000256" key="7">
    <source>
        <dbReference type="ARBA" id="ARBA00022832"/>
    </source>
</evidence>
<comment type="catalytic activity">
    <reaction evidence="11">
        <text>(9Z)-hexadecenoyl-[ACP] + malonyl-[ACP] + H(+) = 3-oxo-(11Z)-octadecenoyl-[ACP] + holo-[ACP] + CO2</text>
        <dbReference type="Rhea" id="RHEA:55040"/>
        <dbReference type="Rhea" id="RHEA-COMP:9623"/>
        <dbReference type="Rhea" id="RHEA-COMP:9685"/>
        <dbReference type="Rhea" id="RHEA-COMP:10800"/>
        <dbReference type="Rhea" id="RHEA-COMP:14074"/>
        <dbReference type="ChEBI" id="CHEBI:15378"/>
        <dbReference type="ChEBI" id="CHEBI:16526"/>
        <dbReference type="ChEBI" id="CHEBI:64479"/>
        <dbReference type="ChEBI" id="CHEBI:78449"/>
        <dbReference type="ChEBI" id="CHEBI:83989"/>
        <dbReference type="ChEBI" id="CHEBI:138538"/>
        <dbReference type="EC" id="2.3.1.179"/>
    </reaction>
</comment>
<dbReference type="InterPro" id="IPR016039">
    <property type="entry name" value="Thiolase-like"/>
</dbReference>
<dbReference type="GO" id="GO:0006633">
    <property type="term" value="P:fatty acid biosynthetic process"/>
    <property type="evidence" value="ECO:0007669"/>
    <property type="project" value="UniProtKB-UniRule"/>
</dbReference>
<protein>
    <recommendedName>
        <fullName evidence="4 11">3-oxoacyl-[acyl-carrier-protein] synthase 2</fullName>
        <ecNumber evidence="3 11">2.3.1.179</ecNumber>
    </recommendedName>
</protein>
<dbReference type="GO" id="GO:0005829">
    <property type="term" value="C:cytosol"/>
    <property type="evidence" value="ECO:0007669"/>
    <property type="project" value="TreeGrafter"/>
</dbReference>
<evidence type="ECO:0000256" key="11">
    <source>
        <dbReference type="PIRNR" id="PIRNR000447"/>
    </source>
</evidence>
<dbReference type="UniPathway" id="UPA00094"/>
<proteinExistence type="inferred from homology"/>
<keyword evidence="7" id="KW-0276">Fatty acid metabolism</keyword>
<comment type="catalytic activity">
    <reaction evidence="11">
        <text>a fatty acyl-[ACP] + malonyl-[ACP] + H(+) = a 3-oxoacyl-[ACP] + holo-[ACP] + CO2</text>
        <dbReference type="Rhea" id="RHEA:22836"/>
        <dbReference type="Rhea" id="RHEA-COMP:9623"/>
        <dbReference type="Rhea" id="RHEA-COMP:9685"/>
        <dbReference type="Rhea" id="RHEA-COMP:9916"/>
        <dbReference type="Rhea" id="RHEA-COMP:14125"/>
        <dbReference type="ChEBI" id="CHEBI:15378"/>
        <dbReference type="ChEBI" id="CHEBI:16526"/>
        <dbReference type="ChEBI" id="CHEBI:64479"/>
        <dbReference type="ChEBI" id="CHEBI:78449"/>
        <dbReference type="ChEBI" id="CHEBI:78776"/>
        <dbReference type="ChEBI" id="CHEBI:138651"/>
    </reaction>
</comment>
<dbReference type="PIRSF" id="PIRSF000447">
    <property type="entry name" value="KAS_II"/>
    <property type="match status" value="1"/>
</dbReference>
<dbReference type="CDD" id="cd00834">
    <property type="entry name" value="KAS_I_II"/>
    <property type="match status" value="1"/>
</dbReference>